<proteinExistence type="predicted"/>
<reference evidence="1 2" key="1">
    <citation type="submission" date="2015-07" db="EMBL/GenBank/DDBJ databases">
        <title>The genome of Eufriesea mexicana.</title>
        <authorList>
            <person name="Pan H."/>
            <person name="Kapheim K."/>
        </authorList>
    </citation>
    <scope>NUCLEOTIDE SEQUENCE [LARGE SCALE GENOMIC DNA]</scope>
    <source>
        <strain evidence="1">0111107269</strain>
        <tissue evidence="1">Whole body</tissue>
    </source>
</reference>
<accession>A0A310SNL4</accession>
<evidence type="ECO:0000313" key="1">
    <source>
        <dbReference type="EMBL" id="OAD59706.1"/>
    </source>
</evidence>
<evidence type="ECO:0000313" key="2">
    <source>
        <dbReference type="Proteomes" id="UP000250275"/>
    </source>
</evidence>
<dbReference type="Proteomes" id="UP000250275">
    <property type="component" value="Unassembled WGS sequence"/>
</dbReference>
<name>A0A310SNL4_9HYME</name>
<organism evidence="1 2">
    <name type="scientific">Eufriesea mexicana</name>
    <dbReference type="NCBI Taxonomy" id="516756"/>
    <lineage>
        <taxon>Eukaryota</taxon>
        <taxon>Metazoa</taxon>
        <taxon>Ecdysozoa</taxon>
        <taxon>Arthropoda</taxon>
        <taxon>Hexapoda</taxon>
        <taxon>Insecta</taxon>
        <taxon>Pterygota</taxon>
        <taxon>Neoptera</taxon>
        <taxon>Endopterygota</taxon>
        <taxon>Hymenoptera</taxon>
        <taxon>Apocrita</taxon>
        <taxon>Aculeata</taxon>
        <taxon>Apoidea</taxon>
        <taxon>Anthophila</taxon>
        <taxon>Apidae</taxon>
        <taxon>Eufriesea</taxon>
    </lineage>
</organism>
<dbReference type="AlphaFoldDB" id="A0A310SNL4"/>
<dbReference type="OrthoDB" id="6479173at2759"/>
<protein>
    <submittedName>
        <fullName evidence="1">Uncharacterized protein</fullName>
    </submittedName>
</protein>
<dbReference type="EMBL" id="KQ760631">
    <property type="protein sequence ID" value="OAD59706.1"/>
    <property type="molecule type" value="Genomic_DNA"/>
</dbReference>
<keyword evidence="2" id="KW-1185">Reference proteome</keyword>
<sequence length="166" mass="18733">MRLGALKQGRKTWWIEEAQPKIKICNEEVSISVKRKLAELLFDSCKDCKRMAAIPQGAFAACKVRNNLERNALITSMEEKEKGGKENTFNMRPPLEGWELTPLKYNSKLMNSIWGLYNRYSVHNFKKNNSNEGVFAAFVAVWEAVTHSHTPAVNSVTATAVAKNNS</sequence>
<gene>
    <name evidence="1" type="ORF">WN48_08875</name>
</gene>